<gene>
    <name evidence="2" type="ORF">BJX66DRAFT_334611</name>
</gene>
<dbReference type="EMBL" id="JBFTWV010000016">
    <property type="protein sequence ID" value="KAL2797940.1"/>
    <property type="molecule type" value="Genomic_DNA"/>
</dbReference>
<comment type="caution">
    <text evidence="2">The sequence shown here is derived from an EMBL/GenBank/DDBJ whole genome shotgun (WGS) entry which is preliminary data.</text>
</comment>
<protein>
    <submittedName>
        <fullName evidence="2">Uncharacterized protein</fullName>
    </submittedName>
</protein>
<evidence type="ECO:0000313" key="2">
    <source>
        <dbReference type="EMBL" id="KAL2797940.1"/>
    </source>
</evidence>
<organism evidence="2 3">
    <name type="scientific">Aspergillus keveii</name>
    <dbReference type="NCBI Taxonomy" id="714993"/>
    <lineage>
        <taxon>Eukaryota</taxon>
        <taxon>Fungi</taxon>
        <taxon>Dikarya</taxon>
        <taxon>Ascomycota</taxon>
        <taxon>Pezizomycotina</taxon>
        <taxon>Eurotiomycetes</taxon>
        <taxon>Eurotiomycetidae</taxon>
        <taxon>Eurotiales</taxon>
        <taxon>Aspergillaceae</taxon>
        <taxon>Aspergillus</taxon>
        <taxon>Aspergillus subgen. Nidulantes</taxon>
    </lineage>
</organism>
<evidence type="ECO:0000256" key="1">
    <source>
        <dbReference type="SAM" id="MobiDB-lite"/>
    </source>
</evidence>
<feature type="compositionally biased region" description="Polar residues" evidence="1">
    <location>
        <begin position="1"/>
        <end position="17"/>
    </location>
</feature>
<sequence>MSLGTNELLRSSNEARATTTTTTTIMANGSNPPLPPEEPPELIPTTRDERGPTGSWASYLHDPSGTPAPTTANPYPPIDLCNEEYISSLKHAIASEAIQTAKWALDRRRQSSGWREAEFVAEVGGIVRDPARKAEILRRAIATLYAEMEREREQGGGGEVFVIGNGI</sequence>
<feature type="region of interest" description="Disordered" evidence="1">
    <location>
        <begin position="1"/>
        <end position="75"/>
    </location>
</feature>
<accession>A0ABR4GHE2</accession>
<keyword evidence="3" id="KW-1185">Reference proteome</keyword>
<name>A0ABR4GHE2_9EURO</name>
<proteinExistence type="predicted"/>
<dbReference type="Proteomes" id="UP001610563">
    <property type="component" value="Unassembled WGS sequence"/>
</dbReference>
<reference evidence="2 3" key="1">
    <citation type="submission" date="2024-07" db="EMBL/GenBank/DDBJ databases">
        <title>Section-level genome sequencing and comparative genomics of Aspergillus sections Usti and Cavernicolus.</title>
        <authorList>
            <consortium name="Lawrence Berkeley National Laboratory"/>
            <person name="Nybo J.L."/>
            <person name="Vesth T.C."/>
            <person name="Theobald S."/>
            <person name="Frisvad J.C."/>
            <person name="Larsen T.O."/>
            <person name="Kjaerboelling I."/>
            <person name="Rothschild-Mancinelli K."/>
            <person name="Lyhne E.K."/>
            <person name="Kogle M.E."/>
            <person name="Barry K."/>
            <person name="Clum A."/>
            <person name="Na H."/>
            <person name="Ledsgaard L."/>
            <person name="Lin J."/>
            <person name="Lipzen A."/>
            <person name="Kuo A."/>
            <person name="Riley R."/>
            <person name="Mondo S."/>
            <person name="Labutti K."/>
            <person name="Haridas S."/>
            <person name="Pangalinan J."/>
            <person name="Salamov A.A."/>
            <person name="Simmons B.A."/>
            <person name="Magnuson J.K."/>
            <person name="Chen J."/>
            <person name="Drula E."/>
            <person name="Henrissat B."/>
            <person name="Wiebenga A."/>
            <person name="Lubbers R.J."/>
            <person name="Gomes A.C."/>
            <person name="Makela M.R."/>
            <person name="Stajich J."/>
            <person name="Grigoriev I.V."/>
            <person name="Mortensen U.H."/>
            <person name="De Vries R.P."/>
            <person name="Baker S.E."/>
            <person name="Andersen M.R."/>
        </authorList>
    </citation>
    <scope>NUCLEOTIDE SEQUENCE [LARGE SCALE GENOMIC DNA]</scope>
    <source>
        <strain evidence="2 3">CBS 209.92</strain>
    </source>
</reference>
<evidence type="ECO:0000313" key="3">
    <source>
        <dbReference type="Proteomes" id="UP001610563"/>
    </source>
</evidence>